<feature type="chain" id="PRO_5037181932" evidence="1">
    <location>
        <begin position="25"/>
        <end position="1679"/>
    </location>
</feature>
<accession>A0A927CGX1</accession>
<evidence type="ECO:0000259" key="3">
    <source>
        <dbReference type="PROSITE" id="PS51272"/>
    </source>
</evidence>
<dbReference type="Pfam" id="PF00395">
    <property type="entry name" value="SLH"/>
    <property type="match status" value="3"/>
</dbReference>
<feature type="signal peptide" evidence="1">
    <location>
        <begin position="1"/>
        <end position="24"/>
    </location>
</feature>
<dbReference type="PANTHER" id="PTHR43308:SF5">
    <property type="entry name" value="S-LAYER PROTEIN _ PEPTIDOGLYCAN ENDO-BETA-N-ACETYLGLUCOSAMINIDASE"/>
    <property type="match status" value="1"/>
</dbReference>
<dbReference type="Gene3D" id="2.60.120.260">
    <property type="entry name" value="Galactose-binding domain-like"/>
    <property type="match status" value="2"/>
</dbReference>
<dbReference type="PROSITE" id="PS51272">
    <property type="entry name" value="SLH"/>
    <property type="match status" value="3"/>
</dbReference>
<dbReference type="Pfam" id="PF22680">
    <property type="entry name" value="Glyco_hydro_123_N_2"/>
    <property type="match status" value="1"/>
</dbReference>
<dbReference type="EMBL" id="JACXIY010000006">
    <property type="protein sequence ID" value="MBD2867883.1"/>
    <property type="molecule type" value="Genomic_DNA"/>
</dbReference>
<dbReference type="Pfam" id="PF00754">
    <property type="entry name" value="F5_F8_type_C"/>
    <property type="match status" value="1"/>
</dbReference>
<dbReference type="InterPro" id="IPR008979">
    <property type="entry name" value="Galactose-bd-like_sf"/>
</dbReference>
<dbReference type="InterPro" id="IPR025883">
    <property type="entry name" value="Cadherin-like_domain"/>
</dbReference>
<proteinExistence type="predicted"/>
<name>A0A927CGX1_9BACL</name>
<dbReference type="Proteomes" id="UP000632125">
    <property type="component" value="Unassembled WGS sequence"/>
</dbReference>
<dbReference type="Pfam" id="PF13320">
    <property type="entry name" value="GH123_cat"/>
    <property type="match status" value="1"/>
</dbReference>
<dbReference type="InterPro" id="IPR051465">
    <property type="entry name" value="Cell_Envelope_Struct_Comp"/>
</dbReference>
<protein>
    <submittedName>
        <fullName evidence="4">S-layer homology domain-containing protein</fullName>
    </submittedName>
</protein>
<comment type="caution">
    <text evidence="4">The sequence shown here is derived from an EMBL/GenBank/DDBJ whole genome shotgun (WGS) entry which is preliminary data.</text>
</comment>
<dbReference type="InterPro" id="IPR053850">
    <property type="entry name" value="Glyco_hydro_123_N_2"/>
</dbReference>
<dbReference type="Pfam" id="PF12733">
    <property type="entry name" value="Cadherin-like"/>
    <property type="match status" value="1"/>
</dbReference>
<evidence type="ECO:0000256" key="1">
    <source>
        <dbReference type="SAM" id="SignalP"/>
    </source>
</evidence>
<gene>
    <name evidence="4" type="ORF">IDH41_04775</name>
</gene>
<feature type="domain" description="SLH" evidence="3">
    <location>
        <begin position="1617"/>
        <end position="1679"/>
    </location>
</feature>
<sequence>MRMKMLSVFLVTSLLLTVMPVANAESADAESNKMDLWVENALKTVYRTSAIPENPLLNISIVSARNEYESAQIAVRSDQSFEITAVQFSDLVSAEANEIAASNLSYHFVEYEEKETSKANPFWPEREGLALYPLSEVPDPLSNESSAEVAANETQPIFITSYAPSDAAPGLYEGLVTVQTTLGDYAVPIRVDLYDAAIPEVSNTDFVNYHWNMTNGFTWDGVKWEGSGSEAYDVGRYYYGVETYSDEWFELMNEFAKVMTEYRTNMVWVRTDLFLNATGTDMSEFVDGIPEDLDWSLFDRYVETYRNNGVTRFANQHLIHYLNKMPDEEKPTAAWNTALPESLPATDAFLTNYLTALHNHLKDKGWLGGAGMTWYQHILDEPNNDDHKNWWTYVAREIKEINAAIGSEFKTMDADPGALLIGDRPKPYLDVMVPYTTKFHELKDQYKAEQTAGKDLWVYTMEVNQPPWLNRFWTQPTLTGRLLYWNISQENVTGHLHWAWNAWYVGPWNGDSYIVYPDKDNRTVKSTLRHEAMRDGIEDYELLNIIKQTNPELARKLADAVVNRDDPRKYTLDPAYVKTLHDYSVKAAAGEEVGEIPQSPNPYIGQELPLVHMVDNTESDIHYSGSWFAKNRQFAYLGTTQETSGANAYAEYTFIGSGIDVIAEKNQMSGKAAISIDGAEPVIVDLYEKVQHDYFTIFSVNNLSEGEQHTVKVVNLENKELNIDAFRVHMYEGQQIYDATLSNLEMTGVPAFTFNSSVTDYQIMLPGDVDTIALTPTLKDEGGAIAINGESLGDGMTATASIPFGKSSISLLSTASDGVTTKRYTLNFLKGNVNEAGANAARNYAEITASAARSGDAGVTYGPAKMADGNYGTMFASLQGYNDTHPFPHEIVIAWDEPQSFNTIVMATASGLIQGINDIDVQVSKDGENWETVAQRVPLIWKSDKDDGVMEHTYANIPAVSDVLKLRIQINDAYFKSWNMYAVYELELYSLPDNGEIEEINITKEAKLSGLKITDWTSGEPIELPFDPSVRDYSVALGMESDKIAIKPSLEGNYGEIEINGVSAAPGKIVVATIPEGLNELIIRAIGDEGVFKEYKISVKRVRNLASAASSIALDKTREGATDVANLIDGDYSTVFTNGTGTAWSDFQFPHTIDLKWDTPQSFNAVTMVVPDGAVDRKPSVLAIKVRKSEEDPWTQIMSDNNAWYWEEGGDLVFWPLYEGINPDNEGGFLQEPLPVLAQEGIAEMQIVIYDGRFYSSPSYYEVNEIEISNVQSDRQIEIELVDANPGGPISGGDSGGNSGDVEPGRQIIKPEQFMESAADGQVSVSLSGDVQQIVLPSNTAELLGRNQLAVQTEKWTVVLPSATVKQLSDQASMDELKDSAIVLSVIPLSAAGAKELLAKGEALSHAELKPSGEIYDFSLAIVTKDGQSIERSQLDPPITIRLKTDASLNADLAGIYYIADNGTLEYIGGQYGNGEMAAEVRHFSHYAVLEYKKLFEDVPRSHWAADTIQALAGKHIMKGTSVAAFEPDRAITRAEFTALLVNALKLTTPAEIKFTDVAAGAWYREAVSLAVHAGIVNGRSESVFDPNASIAREEMVTMMMKAYEALTGKELEAYSDSRFIDMNQVSSWAVHYVNAAGELGLIHGRDKDRFMPKETAERAEAAQVIYNLLIGADAIGAS</sequence>
<dbReference type="InterPro" id="IPR000421">
    <property type="entry name" value="FA58C"/>
</dbReference>
<evidence type="ECO:0000313" key="5">
    <source>
        <dbReference type="Proteomes" id="UP000632125"/>
    </source>
</evidence>
<feature type="domain" description="F5/8 type C" evidence="2">
    <location>
        <begin position="821"/>
        <end position="991"/>
    </location>
</feature>
<keyword evidence="5" id="KW-1185">Reference proteome</keyword>
<dbReference type="InterPro" id="IPR001119">
    <property type="entry name" value="SLH_dom"/>
</dbReference>
<dbReference type="PANTHER" id="PTHR43308">
    <property type="entry name" value="OUTER MEMBRANE PROTEIN ALPHA-RELATED"/>
    <property type="match status" value="1"/>
</dbReference>
<reference evidence="4" key="1">
    <citation type="submission" date="2020-09" db="EMBL/GenBank/DDBJ databases">
        <title>A novel bacterium of genus Paenibacillus, isolated from South China Sea.</title>
        <authorList>
            <person name="Huang H."/>
            <person name="Mo K."/>
            <person name="Hu Y."/>
        </authorList>
    </citation>
    <scope>NUCLEOTIDE SEQUENCE</scope>
    <source>
        <strain evidence="4">IB182493</strain>
    </source>
</reference>
<keyword evidence="1" id="KW-0732">Signal</keyword>
<evidence type="ECO:0000259" key="2">
    <source>
        <dbReference type="PROSITE" id="PS50022"/>
    </source>
</evidence>
<dbReference type="PROSITE" id="PS50022">
    <property type="entry name" value="FA58C_3"/>
    <property type="match status" value="1"/>
</dbReference>
<dbReference type="InterPro" id="IPR025150">
    <property type="entry name" value="GH123_cat"/>
</dbReference>
<evidence type="ECO:0000313" key="4">
    <source>
        <dbReference type="EMBL" id="MBD2867883.1"/>
    </source>
</evidence>
<organism evidence="4 5">
    <name type="scientific">Paenibacillus arenilitoris</name>
    <dbReference type="NCBI Taxonomy" id="2772299"/>
    <lineage>
        <taxon>Bacteria</taxon>
        <taxon>Bacillati</taxon>
        <taxon>Bacillota</taxon>
        <taxon>Bacilli</taxon>
        <taxon>Bacillales</taxon>
        <taxon>Paenibacillaceae</taxon>
        <taxon>Paenibacillus</taxon>
    </lineage>
</organism>
<dbReference type="SUPFAM" id="SSF49785">
    <property type="entry name" value="Galactose-binding domain-like"/>
    <property type="match status" value="1"/>
</dbReference>
<feature type="domain" description="SLH" evidence="3">
    <location>
        <begin position="1556"/>
        <end position="1614"/>
    </location>
</feature>
<feature type="domain" description="SLH" evidence="3">
    <location>
        <begin position="1492"/>
        <end position="1555"/>
    </location>
</feature>